<dbReference type="EMBL" id="JACWZY010000003">
    <property type="protein sequence ID" value="MBD2700168.1"/>
    <property type="molecule type" value="Genomic_DNA"/>
</dbReference>
<sequence length="115" mass="13593">MQQYLRFQRYDDPSRQITTQIHPDISIDEVHGFAYASPIKVGDDDTPVEDWPIYFIGNIPQISEMEDPNIPGRKALLLEVFLIRQEEWELFMIPESIHYIQEMEKLVDRKSLSLN</sequence>
<dbReference type="Proteomes" id="UP000598820">
    <property type="component" value="Unassembled WGS sequence"/>
</dbReference>
<name>A0A927AQD1_9BACT</name>
<protein>
    <submittedName>
        <fullName evidence="1">Uncharacterized protein</fullName>
    </submittedName>
</protein>
<evidence type="ECO:0000313" key="1">
    <source>
        <dbReference type="EMBL" id="MBD2700168.1"/>
    </source>
</evidence>
<proteinExistence type="predicted"/>
<evidence type="ECO:0000313" key="2">
    <source>
        <dbReference type="Proteomes" id="UP000598820"/>
    </source>
</evidence>
<gene>
    <name evidence="1" type="ORF">IC229_05945</name>
</gene>
<comment type="caution">
    <text evidence="1">The sequence shown here is derived from an EMBL/GenBank/DDBJ whole genome shotgun (WGS) entry which is preliminary data.</text>
</comment>
<keyword evidence="2" id="KW-1185">Reference proteome</keyword>
<reference evidence="1" key="1">
    <citation type="submission" date="2020-09" db="EMBL/GenBank/DDBJ databases">
        <authorList>
            <person name="Kim M.K."/>
        </authorList>
    </citation>
    <scope>NUCLEOTIDE SEQUENCE</scope>
    <source>
        <strain evidence="1">BT702</strain>
    </source>
</reference>
<dbReference type="AlphaFoldDB" id="A0A927AQD1"/>
<dbReference type="RefSeq" id="WP_190886020.1">
    <property type="nucleotide sequence ID" value="NZ_JACWZY010000003.1"/>
</dbReference>
<accession>A0A927AQD1</accession>
<organism evidence="1 2">
    <name type="scientific">Spirosoma profusum</name>
    <dbReference type="NCBI Taxonomy" id="2771354"/>
    <lineage>
        <taxon>Bacteria</taxon>
        <taxon>Pseudomonadati</taxon>
        <taxon>Bacteroidota</taxon>
        <taxon>Cytophagia</taxon>
        <taxon>Cytophagales</taxon>
        <taxon>Cytophagaceae</taxon>
        <taxon>Spirosoma</taxon>
    </lineage>
</organism>